<evidence type="ECO:0000313" key="1">
    <source>
        <dbReference type="EMBL" id="AOK20910.1"/>
    </source>
</evidence>
<dbReference type="EMBL" id="CP013444">
    <property type="protein sequence ID" value="AOK20910.1"/>
    <property type="molecule type" value="Genomic_DNA"/>
</dbReference>
<protein>
    <submittedName>
        <fullName evidence="1">Uncharacterized protein</fullName>
    </submittedName>
</protein>
<proteinExistence type="predicted"/>
<dbReference type="Proteomes" id="UP000094776">
    <property type="component" value="Chromosome 2"/>
</dbReference>
<organism evidence="1 2">
    <name type="scientific">Burkholderia cepacia</name>
    <name type="common">Pseudomonas cepacia</name>
    <dbReference type="NCBI Taxonomy" id="292"/>
    <lineage>
        <taxon>Bacteria</taxon>
        <taxon>Pseudomonadati</taxon>
        <taxon>Pseudomonadota</taxon>
        <taxon>Betaproteobacteria</taxon>
        <taxon>Burkholderiales</taxon>
        <taxon>Burkholderiaceae</taxon>
        <taxon>Burkholderia</taxon>
        <taxon>Burkholderia cepacia complex</taxon>
    </lineage>
</organism>
<gene>
    <name evidence="1" type="ORF">WT26_20955</name>
</gene>
<name>A0A1B4Q414_BURCE</name>
<sequence>MADRDIRNGRVRGPEFGQCTLEQQAETSSGSPIQTNHYYLVGNGVRTNYGGEVYSSGTLALRDVNSPPYVETIGLSGSETATYVNTPVIPSGGAQTSISIQRAYVARETVSLKNGKVFDDACHYRTTETLSNPVRTSTTTADDWLAPGVGMVKSVADIGGIQILTRELESATVGGKSY</sequence>
<accession>A0A1B4Q414</accession>
<dbReference type="AlphaFoldDB" id="A0A1B4Q414"/>
<evidence type="ECO:0000313" key="2">
    <source>
        <dbReference type="Proteomes" id="UP000094776"/>
    </source>
</evidence>
<dbReference type="Gene3D" id="2.40.360.20">
    <property type="match status" value="1"/>
</dbReference>
<reference evidence="1 2" key="1">
    <citation type="submission" date="2015-12" db="EMBL/GenBank/DDBJ databases">
        <title>Diversity of Burkholderia near neighbor genomes.</title>
        <authorList>
            <person name="Sahl J."/>
            <person name="Wagner D."/>
            <person name="Keim P."/>
        </authorList>
    </citation>
    <scope>NUCLEOTIDE SEQUENCE [LARGE SCALE GENOMIC DNA]</scope>
    <source>
        <strain evidence="1 2">MSMB1184WGS</strain>
    </source>
</reference>